<name>A0ABU8HDX7_9BACI</name>
<feature type="domain" description="HTH rpiR-type" evidence="4">
    <location>
        <begin position="4"/>
        <end position="80"/>
    </location>
</feature>
<dbReference type="SUPFAM" id="SSF46689">
    <property type="entry name" value="Homeodomain-like"/>
    <property type="match status" value="1"/>
</dbReference>
<dbReference type="Gene3D" id="1.10.10.10">
    <property type="entry name" value="Winged helix-like DNA-binding domain superfamily/Winged helix DNA-binding domain"/>
    <property type="match status" value="1"/>
</dbReference>
<dbReference type="InterPro" id="IPR047640">
    <property type="entry name" value="RpiR-like"/>
</dbReference>
<dbReference type="Gene3D" id="3.40.50.10490">
    <property type="entry name" value="Glucose-6-phosphate isomerase like protein, domain 1"/>
    <property type="match status" value="1"/>
</dbReference>
<protein>
    <submittedName>
        <fullName evidence="6">MurR/RpiR family transcriptional regulator</fullName>
    </submittedName>
</protein>
<evidence type="ECO:0000313" key="7">
    <source>
        <dbReference type="Proteomes" id="UP001312865"/>
    </source>
</evidence>
<dbReference type="PROSITE" id="PS51464">
    <property type="entry name" value="SIS"/>
    <property type="match status" value="1"/>
</dbReference>
<dbReference type="PANTHER" id="PTHR30514">
    <property type="entry name" value="GLUCOKINASE"/>
    <property type="match status" value="1"/>
</dbReference>
<evidence type="ECO:0000259" key="5">
    <source>
        <dbReference type="PROSITE" id="PS51464"/>
    </source>
</evidence>
<dbReference type="SUPFAM" id="SSF53697">
    <property type="entry name" value="SIS domain"/>
    <property type="match status" value="1"/>
</dbReference>
<evidence type="ECO:0000256" key="1">
    <source>
        <dbReference type="ARBA" id="ARBA00023015"/>
    </source>
</evidence>
<accession>A0ABU8HDX7</accession>
<dbReference type="InterPro" id="IPR009057">
    <property type="entry name" value="Homeodomain-like_sf"/>
</dbReference>
<reference evidence="6 7" key="1">
    <citation type="journal article" date="2018" name="J. Microbiol.">
        <title>Bacillus spongiae sp. nov., isolated from sponge of Jeju Island.</title>
        <authorList>
            <person name="Lee G.E."/>
            <person name="Im W.T."/>
            <person name="Park J.S."/>
        </authorList>
    </citation>
    <scope>NUCLEOTIDE SEQUENCE [LARGE SCALE GENOMIC DNA]</scope>
    <source>
        <strain evidence="6 7">135PIL107-10</strain>
    </source>
</reference>
<keyword evidence="3" id="KW-0804">Transcription</keyword>
<comment type="caution">
    <text evidence="6">The sequence shown here is derived from an EMBL/GenBank/DDBJ whole genome shotgun (WGS) entry which is preliminary data.</text>
</comment>
<dbReference type="InterPro" id="IPR000281">
    <property type="entry name" value="HTH_RpiR"/>
</dbReference>
<gene>
    <name evidence="6" type="ORF">WAK64_10930</name>
</gene>
<evidence type="ECO:0000256" key="3">
    <source>
        <dbReference type="ARBA" id="ARBA00023163"/>
    </source>
</evidence>
<dbReference type="Pfam" id="PF01418">
    <property type="entry name" value="HTH_6"/>
    <property type="match status" value="1"/>
</dbReference>
<dbReference type="InterPro" id="IPR036388">
    <property type="entry name" value="WH-like_DNA-bd_sf"/>
</dbReference>
<dbReference type="EMBL" id="JBBAXC010000008">
    <property type="protein sequence ID" value="MEI5907569.1"/>
    <property type="molecule type" value="Genomic_DNA"/>
</dbReference>
<dbReference type="InterPro" id="IPR046348">
    <property type="entry name" value="SIS_dom_sf"/>
</dbReference>
<organism evidence="6 7">
    <name type="scientific">Bacillus spongiae</name>
    <dbReference type="NCBI Taxonomy" id="2683610"/>
    <lineage>
        <taxon>Bacteria</taxon>
        <taxon>Bacillati</taxon>
        <taxon>Bacillota</taxon>
        <taxon>Bacilli</taxon>
        <taxon>Bacillales</taxon>
        <taxon>Bacillaceae</taxon>
        <taxon>Bacillus</taxon>
    </lineage>
</organism>
<dbReference type="CDD" id="cd05013">
    <property type="entry name" value="SIS_RpiR"/>
    <property type="match status" value="1"/>
</dbReference>
<dbReference type="InterPro" id="IPR035472">
    <property type="entry name" value="RpiR-like_SIS"/>
</dbReference>
<evidence type="ECO:0000256" key="2">
    <source>
        <dbReference type="ARBA" id="ARBA00023125"/>
    </source>
</evidence>
<evidence type="ECO:0000313" key="6">
    <source>
        <dbReference type="EMBL" id="MEI5907569.1"/>
    </source>
</evidence>
<dbReference type="Pfam" id="PF01380">
    <property type="entry name" value="SIS"/>
    <property type="match status" value="1"/>
</dbReference>
<feature type="domain" description="SIS" evidence="5">
    <location>
        <begin position="124"/>
        <end position="264"/>
    </location>
</feature>
<dbReference type="Proteomes" id="UP001312865">
    <property type="component" value="Unassembled WGS sequence"/>
</dbReference>
<dbReference type="RefSeq" id="WP_336587009.1">
    <property type="nucleotide sequence ID" value="NZ_JBBAXC010000008.1"/>
</dbReference>
<sequence length="282" mass="31623">MSQEQCLPRIRSFYPQFSVKEKVIADYILKSPEQIVHSTISQVAEDLKVADATVFRFCKRLGFKGYQAMKISLAAELVTPIQDIHETIDEGDSEKKVAQKVFRSNIRTLEESMKILDEQSFTNAVELLLNARRIEFYGTGGSGFVAMDAHHKFLRTGMSTTAYNDSHMQIISASQLTERDAIVFISHSGTNKDLLAVLDVAKKHHVPTIAITNLAKSPLSKSVDISLYTLSAETDYRSEALASRIGQLSIVDALYVNLMMRQKEVAKESLQKMREAISVKKM</sequence>
<dbReference type="PANTHER" id="PTHR30514:SF1">
    <property type="entry name" value="HTH-TYPE TRANSCRIPTIONAL REGULATOR HEXR-RELATED"/>
    <property type="match status" value="1"/>
</dbReference>
<proteinExistence type="predicted"/>
<keyword evidence="1" id="KW-0805">Transcription regulation</keyword>
<keyword evidence="7" id="KW-1185">Reference proteome</keyword>
<evidence type="ECO:0000259" key="4">
    <source>
        <dbReference type="PROSITE" id="PS51071"/>
    </source>
</evidence>
<dbReference type="PROSITE" id="PS51071">
    <property type="entry name" value="HTH_RPIR"/>
    <property type="match status" value="1"/>
</dbReference>
<keyword evidence="2" id="KW-0238">DNA-binding</keyword>
<dbReference type="InterPro" id="IPR001347">
    <property type="entry name" value="SIS_dom"/>
</dbReference>